<dbReference type="Proteomes" id="UP000319432">
    <property type="component" value="Chromosome"/>
</dbReference>
<dbReference type="InterPro" id="IPR023203">
    <property type="entry name" value="TTHA0068_sf"/>
</dbReference>
<dbReference type="InterPro" id="IPR005500">
    <property type="entry name" value="DUF309"/>
</dbReference>
<evidence type="ECO:0000313" key="2">
    <source>
        <dbReference type="Proteomes" id="UP000319432"/>
    </source>
</evidence>
<evidence type="ECO:0000313" key="1">
    <source>
        <dbReference type="EMBL" id="QDX91261.1"/>
    </source>
</evidence>
<accession>A0A518V2N2</accession>
<reference evidence="1 2" key="1">
    <citation type="submission" date="2018-11" db="EMBL/GenBank/DDBJ databases">
        <title>Phylogenetic determinants of toxin gene distribution in genomes of Brevibacillus laterosporus.</title>
        <authorList>
            <person name="Glare T.R."/>
            <person name="Durrant A."/>
            <person name="Berry C."/>
            <person name="Palma L."/>
            <person name="Ormskirk M."/>
            <person name="Cox M.O."/>
        </authorList>
    </citation>
    <scope>NUCLEOTIDE SEQUENCE [LARGE SCALE GENOMIC DNA]</scope>
    <source>
        <strain evidence="1 2">1821L</strain>
    </source>
</reference>
<dbReference type="OrthoDB" id="165483at2"/>
<keyword evidence="2" id="KW-1185">Reference proteome</keyword>
<protein>
    <submittedName>
        <fullName evidence="1">DUF309 domain-containing protein</fullName>
    </submittedName>
</protein>
<dbReference type="AlphaFoldDB" id="A0A518V2N2"/>
<dbReference type="EMBL" id="CP033464">
    <property type="protein sequence ID" value="QDX91261.1"/>
    <property type="molecule type" value="Genomic_DNA"/>
</dbReference>
<dbReference type="Pfam" id="PF03745">
    <property type="entry name" value="DUF309"/>
    <property type="match status" value="1"/>
</dbReference>
<dbReference type="SUPFAM" id="SSF140663">
    <property type="entry name" value="TTHA0068-like"/>
    <property type="match status" value="1"/>
</dbReference>
<name>A0A518V2N2_BRELA</name>
<gene>
    <name evidence="1" type="ORF">EEL30_02015</name>
</gene>
<organism evidence="1 2">
    <name type="scientific">Brevibacillus laterosporus</name>
    <name type="common">Bacillus laterosporus</name>
    <dbReference type="NCBI Taxonomy" id="1465"/>
    <lineage>
        <taxon>Bacteria</taxon>
        <taxon>Bacillati</taxon>
        <taxon>Bacillota</taxon>
        <taxon>Bacilli</taxon>
        <taxon>Bacillales</taxon>
        <taxon>Paenibacillaceae</taxon>
        <taxon>Brevibacillus</taxon>
    </lineage>
</organism>
<dbReference type="Gene3D" id="1.10.3450.10">
    <property type="entry name" value="TTHA0068-like"/>
    <property type="match status" value="1"/>
</dbReference>
<proteinExistence type="predicted"/>
<dbReference type="PANTHER" id="PTHR34796:SF1">
    <property type="entry name" value="EXPRESSED PROTEIN"/>
    <property type="match status" value="1"/>
</dbReference>
<sequence>MQQRYPEQYLQFFVKFNEREFYECHDLLEDIWMEQKTNKFLQGLLQMSVGLYHLECGNIKGARWMFTNAHKYLEAYAPKYWDLSVNEVLLYLEKCLQALPSSERIPYDEVEKLEFPYRTFQLVTKENTDSEK</sequence>
<dbReference type="PANTHER" id="PTHR34796">
    <property type="entry name" value="EXPRESSED PROTEIN"/>
    <property type="match status" value="1"/>
</dbReference>